<evidence type="ECO:0000313" key="4">
    <source>
        <dbReference type="RefSeq" id="XP_013788758.1"/>
    </source>
</evidence>
<dbReference type="RefSeq" id="XP_013788758.1">
    <property type="nucleotide sequence ID" value="XM_013933304.2"/>
</dbReference>
<dbReference type="SMART" id="SM01041">
    <property type="entry name" value="BRO1"/>
    <property type="match status" value="1"/>
</dbReference>
<dbReference type="PANTHER" id="PTHR23030:SF39">
    <property type="entry name" value="PROGRAMMED CELL DEATH 6-INTERACTING PROTEIN"/>
    <property type="match status" value="1"/>
</dbReference>
<dbReference type="GeneID" id="106472649"/>
<dbReference type="InterPro" id="IPR025304">
    <property type="entry name" value="ALIX_V_dom"/>
</dbReference>
<dbReference type="CDD" id="cd09240">
    <property type="entry name" value="BRO1_Alix"/>
    <property type="match status" value="1"/>
</dbReference>
<proteinExistence type="predicted"/>
<dbReference type="Gene3D" id="1.20.120.560">
    <property type="entry name" value="alix/aip1 in complex with the ypdl late domain"/>
    <property type="match status" value="1"/>
</dbReference>
<dbReference type="PROSITE" id="PS51180">
    <property type="entry name" value="BRO1"/>
    <property type="match status" value="1"/>
</dbReference>
<feature type="domain" description="BRO1" evidence="2">
    <location>
        <begin position="3"/>
        <end position="394"/>
    </location>
</feature>
<dbReference type="CDD" id="cd09235">
    <property type="entry name" value="V_Alix"/>
    <property type="match status" value="1"/>
</dbReference>
<dbReference type="InterPro" id="IPR004328">
    <property type="entry name" value="BRO1_dom"/>
</dbReference>
<keyword evidence="3" id="KW-1185">Reference proteome</keyword>
<name>A0ABM1BU93_LIMPO</name>
<protein>
    <submittedName>
        <fullName evidence="4">Programmed cell death 6-interacting protein-like</fullName>
    </submittedName>
</protein>
<evidence type="ECO:0000256" key="1">
    <source>
        <dbReference type="SAM" id="MobiDB-lite"/>
    </source>
</evidence>
<feature type="region of interest" description="Disordered" evidence="1">
    <location>
        <begin position="718"/>
        <end position="766"/>
    </location>
</feature>
<reference evidence="4" key="1">
    <citation type="submission" date="2025-08" db="UniProtKB">
        <authorList>
            <consortium name="RefSeq"/>
        </authorList>
    </citation>
    <scope>IDENTIFICATION</scope>
    <source>
        <tissue evidence="4">Muscle</tissue>
    </source>
</reference>
<dbReference type="Gene3D" id="1.25.40.280">
    <property type="entry name" value="alix/aip1 like domains"/>
    <property type="match status" value="1"/>
</dbReference>
<dbReference type="PANTHER" id="PTHR23030">
    <property type="entry name" value="PCD6 INTERACTING PROTEIN-RELATED"/>
    <property type="match status" value="1"/>
</dbReference>
<sequence length="843" mass="94661">MANFIALPLKKTSEVDLVQPLKNVIASYFSTADEPVDCNEALKELNKLRMNSTWRTLDKNENSLQIMCRYYDQITALDGKITPSDIQIPFRWKDAFDKGSFFGGYTSLTLSNLTYERVCILFNIAAMQSQIAASQGNEFSNDGALKSAAKYFQQACGIFQHLKNTVMSSIQQELTPDIQPDTLGALQALMLAEAQESFFHKAAADKMKDAIIAKVASQCEELYADALKQLQKESLKHLWEKDWILNVAGKQAAFHAVAEYHQALVCKSKKEVGEELARLQHASELMKTAETRGGTAFNFSDYVGRINHSYQETKKDNDFIYHARVPDLKSLQPIGKAALAKPTPFSEKLSSNFQDLFSALMPVPVTQAIQTFDVRKTEIVNQEIGKMREQTQIMNGILASLNLPAAIEASSGNTLPQSLKEKAKAVSDTGGIQTIYKLIEELPTLLQRNKDILNESEQMLNEEEMSDNHLRNQFKERWARTPSEKLNQPLKTQISKYSEIINNAVKADAVVKEKFNKHKSSIELLGLSEAEICSRLSSGGPVTALENSPSVQELRRLMQDVEQIKSEREVLETEFKSTTVDMKAKFIDALAQDEAINEQSISAETLNELFGPLQKRVRENVDQQEKIIAEIQQVNSTFCQERQNDQTSCNRETIMKDLAAAYDAYMELTNNLKEGTKFYNDLTQLLVNFQNKVSDFCFARKTERDELCRELQQSIANKPVESAPSLPTHHSSERKELPARPPPPQASPQNSFIPVSAPYPVQGNVPQPQAPSCMPYPQYPHYPGYATVPMPGGYNPYSYGQQPGMAPAYPPAPTSYPPFGQYPSYPPYSGSYPYPNQPWNPQR</sequence>
<dbReference type="Gene3D" id="1.20.140.50">
    <property type="entry name" value="alix/aip1 like domains"/>
    <property type="match status" value="1"/>
</dbReference>
<accession>A0ABM1BU93</accession>
<dbReference type="Pfam" id="PF03097">
    <property type="entry name" value="BRO1"/>
    <property type="match status" value="1"/>
</dbReference>
<dbReference type="Proteomes" id="UP000694941">
    <property type="component" value="Unplaced"/>
</dbReference>
<dbReference type="Pfam" id="PF13949">
    <property type="entry name" value="ALIX_LYPXL_bnd"/>
    <property type="match status" value="1"/>
</dbReference>
<evidence type="ECO:0000259" key="2">
    <source>
        <dbReference type="PROSITE" id="PS51180"/>
    </source>
</evidence>
<gene>
    <name evidence="4" type="primary">LOC106472649</name>
</gene>
<feature type="region of interest" description="Disordered" evidence="1">
    <location>
        <begin position="793"/>
        <end position="813"/>
    </location>
</feature>
<evidence type="ECO:0000313" key="3">
    <source>
        <dbReference type="Proteomes" id="UP000694941"/>
    </source>
</evidence>
<dbReference type="InterPro" id="IPR038499">
    <property type="entry name" value="BRO1_sf"/>
</dbReference>
<organism evidence="3 4">
    <name type="scientific">Limulus polyphemus</name>
    <name type="common">Atlantic horseshoe crab</name>
    <dbReference type="NCBI Taxonomy" id="6850"/>
    <lineage>
        <taxon>Eukaryota</taxon>
        <taxon>Metazoa</taxon>
        <taxon>Ecdysozoa</taxon>
        <taxon>Arthropoda</taxon>
        <taxon>Chelicerata</taxon>
        <taxon>Merostomata</taxon>
        <taxon>Xiphosura</taxon>
        <taxon>Limulidae</taxon>
        <taxon>Limulus</taxon>
    </lineage>
</organism>